<dbReference type="InterPro" id="IPR006906">
    <property type="entry name" value="Timeless_N"/>
</dbReference>
<feature type="domain" description="Timeless N-terminal" evidence="5">
    <location>
        <begin position="22"/>
        <end position="142"/>
    </location>
</feature>
<dbReference type="GO" id="GO:0006281">
    <property type="term" value="P:DNA repair"/>
    <property type="evidence" value="ECO:0007669"/>
    <property type="project" value="TreeGrafter"/>
</dbReference>
<evidence type="ECO:0000256" key="2">
    <source>
        <dbReference type="ARBA" id="ARBA00023242"/>
    </source>
</evidence>
<dbReference type="AlphaFoldDB" id="A0A484BHX4"/>
<evidence type="ECO:0000256" key="4">
    <source>
        <dbReference type="SAM" id="MobiDB-lite"/>
    </source>
</evidence>
<dbReference type="GO" id="GO:0003677">
    <property type="term" value="F:DNA binding"/>
    <property type="evidence" value="ECO:0007669"/>
    <property type="project" value="TreeGrafter"/>
</dbReference>
<name>A0A484BHX4_DRONA</name>
<dbReference type="OMA" id="MFLRGYI"/>
<evidence type="ECO:0000259" key="5">
    <source>
        <dbReference type="Pfam" id="PF04821"/>
    </source>
</evidence>
<dbReference type="OrthoDB" id="310853at2759"/>
<reference evidence="6 7" key="1">
    <citation type="journal article" date="2019" name="J. Hered.">
        <title>An Improved Genome Assembly for Drosophila navojoa, the Basal Species in the mojavensis Cluster.</title>
        <authorList>
            <person name="Vanderlinde T."/>
            <person name="Dupim E.G."/>
            <person name="Nazario-Yepiz N.O."/>
            <person name="Carvalho A.B."/>
        </authorList>
    </citation>
    <scope>NUCLEOTIDE SEQUENCE [LARGE SCALE GENOMIC DNA]</scope>
    <source>
        <strain evidence="6">Navoj_Jal97</strain>
        <tissue evidence="6">Whole organism</tissue>
    </source>
</reference>
<feature type="compositionally biased region" description="Basic residues" evidence="4">
    <location>
        <begin position="638"/>
        <end position="648"/>
    </location>
</feature>
<dbReference type="GO" id="GO:0009649">
    <property type="term" value="P:entrainment of circadian clock"/>
    <property type="evidence" value="ECO:0007669"/>
    <property type="project" value="TreeGrafter"/>
</dbReference>
<dbReference type="InterPro" id="IPR044998">
    <property type="entry name" value="Timeless"/>
</dbReference>
<dbReference type="STRING" id="7232.A0A484BHX4"/>
<accession>A0A484BHX4</accession>
<evidence type="ECO:0000256" key="3">
    <source>
        <dbReference type="ARBA" id="ARBA00023306"/>
    </source>
</evidence>
<keyword evidence="7" id="KW-1185">Reference proteome</keyword>
<proteinExistence type="predicted"/>
<evidence type="ECO:0000256" key="1">
    <source>
        <dbReference type="ARBA" id="ARBA00004123"/>
    </source>
</evidence>
<dbReference type="PANTHER" id="PTHR22940:SF4">
    <property type="entry name" value="PROTEIN TIMELESS HOMOLOG"/>
    <property type="match status" value="1"/>
</dbReference>
<protein>
    <recommendedName>
        <fullName evidence="5">Timeless N-terminal domain-containing protein</fullName>
    </recommendedName>
</protein>
<feature type="domain" description="Timeless N-terminal" evidence="5">
    <location>
        <begin position="250"/>
        <end position="394"/>
    </location>
</feature>
<dbReference type="GO" id="GO:0043111">
    <property type="term" value="P:replication fork arrest"/>
    <property type="evidence" value="ECO:0007669"/>
    <property type="project" value="TreeGrafter"/>
</dbReference>
<dbReference type="EMBL" id="LSRL02000033">
    <property type="protein sequence ID" value="TDG48389.1"/>
    <property type="molecule type" value="Genomic_DNA"/>
</dbReference>
<comment type="caution">
    <text evidence="6">The sequence shown here is derived from an EMBL/GenBank/DDBJ whole genome shotgun (WGS) entry which is preliminary data.</text>
</comment>
<dbReference type="GO" id="GO:0031298">
    <property type="term" value="C:replication fork protection complex"/>
    <property type="evidence" value="ECO:0007669"/>
    <property type="project" value="TreeGrafter"/>
</dbReference>
<organism evidence="6 7">
    <name type="scientific">Drosophila navojoa</name>
    <name type="common">Fruit fly</name>
    <dbReference type="NCBI Taxonomy" id="7232"/>
    <lineage>
        <taxon>Eukaryota</taxon>
        <taxon>Metazoa</taxon>
        <taxon>Ecdysozoa</taxon>
        <taxon>Arthropoda</taxon>
        <taxon>Hexapoda</taxon>
        <taxon>Insecta</taxon>
        <taxon>Pterygota</taxon>
        <taxon>Neoptera</taxon>
        <taxon>Endopterygota</taxon>
        <taxon>Diptera</taxon>
        <taxon>Brachycera</taxon>
        <taxon>Muscomorpha</taxon>
        <taxon>Ephydroidea</taxon>
        <taxon>Drosophilidae</taxon>
        <taxon>Drosophila</taxon>
    </lineage>
</organism>
<dbReference type="PANTHER" id="PTHR22940">
    <property type="entry name" value="TIMEOUT/TIMELESS-2"/>
    <property type="match status" value="1"/>
</dbReference>
<feature type="compositionally biased region" description="Low complexity" evidence="4">
    <location>
        <begin position="649"/>
        <end position="660"/>
    </location>
</feature>
<dbReference type="Proteomes" id="UP000295192">
    <property type="component" value="Unassembled WGS sequence"/>
</dbReference>
<keyword evidence="2" id="KW-0539">Nucleus</keyword>
<keyword evidence="3" id="KW-0131">Cell cycle</keyword>
<dbReference type="Pfam" id="PF04821">
    <property type="entry name" value="TIMELESS"/>
    <property type="match status" value="2"/>
</dbReference>
<dbReference type="GO" id="GO:0000076">
    <property type="term" value="P:DNA replication checkpoint signaling"/>
    <property type="evidence" value="ECO:0007669"/>
    <property type="project" value="TreeGrafter"/>
</dbReference>
<gene>
    <name evidence="6" type="ORF">AWZ03_005134</name>
</gene>
<evidence type="ECO:0000313" key="6">
    <source>
        <dbReference type="EMBL" id="TDG48389.1"/>
    </source>
</evidence>
<sequence length="770" mass="89352">MSVLLADIDATCAALGVSDGKRYQAEPDAADGLKHLIWILRRDLDNHEYRRHLGRAKVLQTDLVYMLPDYVHDAELSDLLIRLLVILTNPTLLLYRDGPPSDNHGRKVFLELIDILQGYKVAFAKDKIWAALFEKLKQALEIWITWQGSFAKCPYCQSRVGNNTLITVSYGRNGHHTYGRFARCKSIAQHRHFAETIAMYTAVPETSMYLGAYVERPPELMPRIKPLPPQLLRDVSRYQIRRTFVMPSIYQRLIIAFAIRSEEQNLLIERILVLVRNVLQVPANPEAECRADNDASLHDQVIWALHQTGMLDLVLFIISSPDEEQFHLHGLEIICLLYREQSAESLADASLQRSLTEKQRDQQELLAARRREHARRQARPPLGRHSRFGGTYVIRNMKSVSDRDIICHQPLQRVSAMDFDREKQAQKRSHRHIKEEAQVTRRSAFTVRLCLREYCIEVLRSAYNTLVRQVRRVLERNAGSSSHDDSYLLWAIRFFMEFNRLSGLQLQLVSESLSVQCFHWVLTRMQHDMDMILCDKKQARLWAKRLHVALLTFRELLQSLLALQKLKDDDNARGLFDMLLNNVCYVLEYRETILHLLMNYNEAHSTKVFLRDVVDTANVFIKMMERFCQDAVVVQDKRRGKNKKKKKQQTSNKPSKSSKQPTEEELATKWAEMASEVSLLLATELQLPEEQQPLPFDATLEKSIDDQREDCMMRINKLLRNAKLESAIALLRAAREVWPEEDVFGSYTAAPEDELLLLREIFMHNITTDL</sequence>
<feature type="region of interest" description="Disordered" evidence="4">
    <location>
        <begin position="638"/>
        <end position="667"/>
    </location>
</feature>
<evidence type="ECO:0000313" key="7">
    <source>
        <dbReference type="Proteomes" id="UP000295192"/>
    </source>
</evidence>
<comment type="subcellular location">
    <subcellularLocation>
        <location evidence="1">Nucleus</location>
    </subcellularLocation>
</comment>